<gene>
    <name evidence="1" type="ORF">MLD38_008912</name>
</gene>
<proteinExistence type="predicted"/>
<reference evidence="2" key="1">
    <citation type="journal article" date="2023" name="Front. Plant Sci.">
        <title>Chromosomal-level genome assembly of Melastoma candidum provides insights into trichome evolution.</title>
        <authorList>
            <person name="Zhong Y."/>
            <person name="Wu W."/>
            <person name="Sun C."/>
            <person name="Zou P."/>
            <person name="Liu Y."/>
            <person name="Dai S."/>
            <person name="Zhou R."/>
        </authorList>
    </citation>
    <scope>NUCLEOTIDE SEQUENCE [LARGE SCALE GENOMIC DNA]</scope>
</reference>
<comment type="caution">
    <text evidence="1">The sequence shown here is derived from an EMBL/GenBank/DDBJ whole genome shotgun (WGS) entry which is preliminary data.</text>
</comment>
<sequence>MSSPWRRRVHRRTRGKGMLSWYKENVNFPIPDNALLYARSIVHPARQQLSLGMGEQGHERLHRVSLRTPISPPTDQNTTSVERCDFSKARRKVPPLSRQCLDILGSPVDAMEYLALSWSPATSDFLSTFSSNIPLVTLADSCTEPNVNHDEEENEKKLETMKLEIMQAIFPSNNHVGNMGSLGRKWYHSRNDKISADGDFSLKLRLRNWFGGKHSINFHKLSKGRRKDELRLHTANIDAALSVTRLAAAIASVSGGNHLDRGKDCVMACGSSTNNAVSCAATIVAAACAKAAESVGASRDLVASAVNTGFATRMPADMITLTVKAATCLRGAAALRSRTAVGYCSRDAEVLLISRTPVTVVLPSGKLKHRLVSIRNQKARLILMVARKYMGTVLAPKQYTIFDVDAEEEKASGQQGLGLETDGGYMKLLLGEESQRCEWTSAVTEFFHANLSSDRILPCEEHGRASSWERNGPPADLTLLHPKEETKDVHKLKQS</sequence>
<evidence type="ECO:0000313" key="1">
    <source>
        <dbReference type="EMBL" id="KAI4383031.1"/>
    </source>
</evidence>
<name>A0ACB9RYY8_9MYRT</name>
<evidence type="ECO:0000313" key="2">
    <source>
        <dbReference type="Proteomes" id="UP001057402"/>
    </source>
</evidence>
<protein>
    <submittedName>
        <fullName evidence="1">Uncharacterized protein</fullName>
    </submittedName>
</protein>
<organism evidence="1 2">
    <name type="scientific">Melastoma candidum</name>
    <dbReference type="NCBI Taxonomy" id="119954"/>
    <lineage>
        <taxon>Eukaryota</taxon>
        <taxon>Viridiplantae</taxon>
        <taxon>Streptophyta</taxon>
        <taxon>Embryophyta</taxon>
        <taxon>Tracheophyta</taxon>
        <taxon>Spermatophyta</taxon>
        <taxon>Magnoliopsida</taxon>
        <taxon>eudicotyledons</taxon>
        <taxon>Gunneridae</taxon>
        <taxon>Pentapetalae</taxon>
        <taxon>rosids</taxon>
        <taxon>malvids</taxon>
        <taxon>Myrtales</taxon>
        <taxon>Melastomataceae</taxon>
        <taxon>Melastomatoideae</taxon>
        <taxon>Melastomateae</taxon>
        <taxon>Melastoma</taxon>
    </lineage>
</organism>
<dbReference type="EMBL" id="CM042882">
    <property type="protein sequence ID" value="KAI4383031.1"/>
    <property type="molecule type" value="Genomic_DNA"/>
</dbReference>
<dbReference type="Proteomes" id="UP001057402">
    <property type="component" value="Chromosome 3"/>
</dbReference>
<accession>A0ACB9RYY8</accession>
<keyword evidence="2" id="KW-1185">Reference proteome</keyword>